<dbReference type="SUPFAM" id="SSF52402">
    <property type="entry name" value="Adenine nucleotide alpha hydrolases-like"/>
    <property type="match status" value="2"/>
</dbReference>
<name>A0A7W9BFA2_9SPHN</name>
<protein>
    <submittedName>
        <fullName evidence="1">Nucleotide-binding universal stress UspA family protein</fullName>
    </submittedName>
</protein>
<dbReference type="EMBL" id="JACIJK010000009">
    <property type="protein sequence ID" value="MBB5716112.1"/>
    <property type="molecule type" value="Genomic_DNA"/>
</dbReference>
<evidence type="ECO:0000313" key="1">
    <source>
        <dbReference type="EMBL" id="MBB5716112.1"/>
    </source>
</evidence>
<keyword evidence="2" id="KW-1185">Reference proteome</keyword>
<dbReference type="RefSeq" id="WP_184059087.1">
    <property type="nucleotide sequence ID" value="NZ_JACIJK010000009.1"/>
</dbReference>
<dbReference type="Proteomes" id="UP000546200">
    <property type="component" value="Unassembled WGS sequence"/>
</dbReference>
<reference evidence="1 2" key="1">
    <citation type="submission" date="2020-08" db="EMBL/GenBank/DDBJ databases">
        <title>Genomic Encyclopedia of Type Strains, Phase IV (KMG-IV): sequencing the most valuable type-strain genomes for metagenomic binning, comparative biology and taxonomic classification.</title>
        <authorList>
            <person name="Goeker M."/>
        </authorList>
    </citation>
    <scope>NUCLEOTIDE SEQUENCE [LARGE SCALE GENOMIC DNA]</scope>
    <source>
        <strain evidence="1 2">DSM 100044</strain>
    </source>
</reference>
<comment type="caution">
    <text evidence="1">The sequence shown here is derived from an EMBL/GenBank/DDBJ whole genome shotgun (WGS) entry which is preliminary data.</text>
</comment>
<dbReference type="Gene3D" id="3.40.50.12370">
    <property type="match status" value="1"/>
</dbReference>
<accession>A0A7W9BFA2</accession>
<sequence length="268" mass="29198">MKNILVLIHDDAGQEARFQAGLDLTRLVDGHMTCLDVTVPPPPIVAADMVDNYGVSLLLEDEKARESANRSRMERRLRAEDVRWTWLEATGPLAICLKEAAGLADVIVVNRQLDGYPVPDMRSVAADLIVRSNRPVLAIPEACRRIAFNHALVLWDGSSCAVAAMRAALPLLKLASSVVLFEASDGSVRMPAEDAATYLAREGIGVQVRRVSATRFQASDQVLEELTTGSHDYLVMGGFGHLRFIEGLFGGVSRAMLTHSPVPLFMAH</sequence>
<evidence type="ECO:0000313" key="2">
    <source>
        <dbReference type="Proteomes" id="UP000546200"/>
    </source>
</evidence>
<gene>
    <name evidence="1" type="ORF">FHS94_002972</name>
</gene>
<dbReference type="AlphaFoldDB" id="A0A7W9BFA2"/>
<dbReference type="CDD" id="cd00293">
    <property type="entry name" value="USP-like"/>
    <property type="match status" value="1"/>
</dbReference>
<organism evidence="1 2">
    <name type="scientific">Sphingomonas aerophila</name>
    <dbReference type="NCBI Taxonomy" id="1344948"/>
    <lineage>
        <taxon>Bacteria</taxon>
        <taxon>Pseudomonadati</taxon>
        <taxon>Pseudomonadota</taxon>
        <taxon>Alphaproteobacteria</taxon>
        <taxon>Sphingomonadales</taxon>
        <taxon>Sphingomonadaceae</taxon>
        <taxon>Sphingomonas</taxon>
    </lineage>
</organism>
<proteinExistence type="predicted"/>